<dbReference type="EMBL" id="MIGA01000060">
    <property type="protein sequence ID" value="OSY38290.1"/>
    <property type="molecule type" value="Genomic_DNA"/>
</dbReference>
<proteinExistence type="predicted"/>
<comment type="caution">
    <text evidence="2">The sequence shown here is derived from an EMBL/GenBank/DDBJ whole genome shotgun (WGS) entry which is preliminary data.</text>
</comment>
<feature type="region of interest" description="Disordered" evidence="1">
    <location>
        <begin position="40"/>
        <end position="109"/>
    </location>
</feature>
<gene>
    <name evidence="2" type="ORF">BG653_06165</name>
</gene>
<reference evidence="2 3" key="1">
    <citation type="submission" date="2016-09" db="EMBL/GenBank/DDBJ databases">
        <title>Streptomyces platensis DSM40041, a candidate organism with high potential of specific P450 cytochromes.</title>
        <authorList>
            <person name="Grumaz C."/>
            <person name="Vainshtein Y."/>
            <person name="Kirstahler P."/>
            <person name="Sohn K."/>
        </authorList>
    </citation>
    <scope>NUCLEOTIDE SEQUENCE [LARGE SCALE GENOMIC DNA]</scope>
    <source>
        <strain evidence="2 3">DSM 40041</strain>
    </source>
</reference>
<name>A0ABX3XPY9_STRPT</name>
<evidence type="ECO:0000313" key="3">
    <source>
        <dbReference type="Proteomes" id="UP000194225"/>
    </source>
</evidence>
<evidence type="ECO:0000256" key="1">
    <source>
        <dbReference type="SAM" id="MobiDB-lite"/>
    </source>
</evidence>
<protein>
    <recommendedName>
        <fullName evidence="4">PknH-like extracellular domain-containing protein</fullName>
    </recommendedName>
</protein>
<dbReference type="Proteomes" id="UP000194225">
    <property type="component" value="Unassembled WGS sequence"/>
</dbReference>
<evidence type="ECO:0000313" key="2">
    <source>
        <dbReference type="EMBL" id="OSY38290.1"/>
    </source>
</evidence>
<organism evidence="2 3">
    <name type="scientific">Streptomyces platensis</name>
    <dbReference type="NCBI Taxonomy" id="58346"/>
    <lineage>
        <taxon>Bacteria</taxon>
        <taxon>Bacillati</taxon>
        <taxon>Actinomycetota</taxon>
        <taxon>Actinomycetes</taxon>
        <taxon>Kitasatosporales</taxon>
        <taxon>Streptomycetaceae</taxon>
        <taxon>Streptomyces</taxon>
    </lineage>
</organism>
<sequence>MVMSVVDNGGWPVQTKQRRISGAAAAAACGVLALATGCSSTPATGKHDTEPTASRAADPGSAASPGLSPTDLKPVQGQRLRRYLLTTDDLGPGYTQTETPDDDKKAADPHRYDDVGMSGCPALEELSKHSDEVQFATKTSAGFTFGADSELGEELHSDTPSKLSAGLRRLMHAQTSCPTYTMTSGSTPLTVTVHKDSAPRPGPDAYAYTTTLNGPGGTSVLKTAAVRRGNVLVMLVGAPALVDGHIKAAVAKLPAS</sequence>
<accession>A0ABX3XPY9</accession>
<evidence type="ECO:0008006" key="4">
    <source>
        <dbReference type="Google" id="ProtNLM"/>
    </source>
</evidence>
<keyword evidence="3" id="KW-1185">Reference proteome</keyword>